<dbReference type="Proteomes" id="UP000254100">
    <property type="component" value="Unassembled WGS sequence"/>
</dbReference>
<keyword evidence="1" id="KW-0812">Transmembrane</keyword>
<evidence type="ECO:0000313" key="4">
    <source>
        <dbReference type="Proteomes" id="UP000032366"/>
    </source>
</evidence>
<name>A0A0D6XPW5_9STAP</name>
<accession>A0A0D6XPW5</accession>
<evidence type="ECO:0000313" key="3">
    <source>
        <dbReference type="EMBL" id="SUM57283.1"/>
    </source>
</evidence>
<dbReference type="Proteomes" id="UP000032366">
    <property type="component" value="Unassembled WGS sequence"/>
</dbReference>
<dbReference type="RefSeq" id="WP_044360987.1">
    <property type="nucleotide sequence ID" value="NZ_JXWY01000063.1"/>
</dbReference>
<keyword evidence="4" id="KW-1185">Reference proteome</keyword>
<evidence type="ECO:0000313" key="2">
    <source>
        <dbReference type="EMBL" id="KIX90271.1"/>
    </source>
</evidence>
<evidence type="ECO:0000256" key="1">
    <source>
        <dbReference type="SAM" id="Phobius"/>
    </source>
</evidence>
<dbReference type="EMBL" id="JXWY01000063">
    <property type="protein sequence ID" value="KIX90271.1"/>
    <property type="molecule type" value="Genomic_DNA"/>
</dbReference>
<dbReference type="AlphaFoldDB" id="A0A0D6XPW5"/>
<proteinExistence type="predicted"/>
<dbReference type="EMBL" id="UHDT01000001">
    <property type="protein sequence ID" value="SUM57283.1"/>
    <property type="molecule type" value="Genomic_DNA"/>
</dbReference>
<dbReference type="Pfam" id="PF19470">
    <property type="entry name" value="DUF6007"/>
    <property type="match status" value="1"/>
</dbReference>
<keyword evidence="1" id="KW-1133">Transmembrane helix</keyword>
<reference evidence="2 4" key="1">
    <citation type="submission" date="2015-01" db="EMBL/GenBank/DDBJ databases">
        <authorList>
            <person name="Guo J."/>
        </authorList>
    </citation>
    <scope>NUCLEOTIDE SEQUENCE [LARGE SCALE GENOMIC DNA]</scope>
    <source>
        <strain evidence="2 4">DSM 22147</strain>
    </source>
</reference>
<feature type="transmembrane region" description="Helical" evidence="1">
    <location>
        <begin position="38"/>
        <end position="61"/>
    </location>
</feature>
<evidence type="ECO:0000313" key="5">
    <source>
        <dbReference type="Proteomes" id="UP000254100"/>
    </source>
</evidence>
<dbReference type="InterPro" id="IPR046049">
    <property type="entry name" value="DUF6007"/>
</dbReference>
<sequence>MNKNNHLDENLKDIGILDLIFFIPSCLLFSYLPSDYWWQILVNLIIIILTAIGLTQIFYLIKSIVRKK</sequence>
<keyword evidence="1" id="KW-0472">Membrane</keyword>
<reference evidence="3 5" key="2">
    <citation type="submission" date="2018-06" db="EMBL/GenBank/DDBJ databases">
        <authorList>
            <consortium name="Pathogen Informatics"/>
            <person name="Doyle S."/>
        </authorList>
    </citation>
    <scope>NUCLEOTIDE SEQUENCE [LARGE SCALE GENOMIC DNA]</scope>
    <source>
        <strain evidence="3 5">NCTC13832</strain>
    </source>
</reference>
<protein>
    <submittedName>
        <fullName evidence="3">Uncharacterized protein</fullName>
    </submittedName>
</protein>
<feature type="transmembrane region" description="Helical" evidence="1">
    <location>
        <begin position="12"/>
        <end position="32"/>
    </location>
</feature>
<gene>
    <name evidence="3" type="ORF">NCTC13832_00957</name>
    <name evidence="2" type="ORF">TP70_08540</name>
</gene>
<organism evidence="3 5">
    <name type="scientific">Staphylococcus microti</name>
    <dbReference type="NCBI Taxonomy" id="569857"/>
    <lineage>
        <taxon>Bacteria</taxon>
        <taxon>Bacillati</taxon>
        <taxon>Bacillota</taxon>
        <taxon>Bacilli</taxon>
        <taxon>Bacillales</taxon>
        <taxon>Staphylococcaceae</taxon>
        <taxon>Staphylococcus</taxon>
    </lineage>
</organism>